<dbReference type="SUPFAM" id="SSF159888">
    <property type="entry name" value="YdhG-like"/>
    <property type="match status" value="1"/>
</dbReference>
<dbReference type="Pfam" id="PF08818">
    <property type="entry name" value="DUF1801"/>
    <property type="match status" value="1"/>
</dbReference>
<feature type="domain" description="YdhG-like" evidence="1">
    <location>
        <begin position="21"/>
        <end position="111"/>
    </location>
</feature>
<accession>A0A4R5KC24</accession>
<dbReference type="Proteomes" id="UP000295636">
    <property type="component" value="Unassembled WGS sequence"/>
</dbReference>
<protein>
    <submittedName>
        <fullName evidence="2">DUF1801 domain-containing protein</fullName>
    </submittedName>
</protein>
<organism evidence="2 3">
    <name type="scientific">Paenibacillus piri</name>
    <dbReference type="NCBI Taxonomy" id="2547395"/>
    <lineage>
        <taxon>Bacteria</taxon>
        <taxon>Bacillati</taxon>
        <taxon>Bacillota</taxon>
        <taxon>Bacilli</taxon>
        <taxon>Bacillales</taxon>
        <taxon>Paenibacillaceae</taxon>
        <taxon>Paenibacillus</taxon>
    </lineage>
</organism>
<gene>
    <name evidence="2" type="ORF">E1757_29310</name>
</gene>
<proteinExistence type="predicted"/>
<name>A0A4R5KC24_9BACL</name>
<evidence type="ECO:0000313" key="2">
    <source>
        <dbReference type="EMBL" id="TDF92809.1"/>
    </source>
</evidence>
<keyword evidence="3" id="KW-1185">Reference proteome</keyword>
<dbReference type="AlphaFoldDB" id="A0A4R5KC24"/>
<dbReference type="OrthoDB" id="9811812at2"/>
<comment type="caution">
    <text evidence="2">The sequence shown here is derived from an EMBL/GenBank/DDBJ whole genome shotgun (WGS) entry which is preliminary data.</text>
</comment>
<dbReference type="EMBL" id="SMRT01000019">
    <property type="protein sequence ID" value="TDF92809.1"/>
    <property type="molecule type" value="Genomic_DNA"/>
</dbReference>
<dbReference type="RefSeq" id="WP_133234923.1">
    <property type="nucleotide sequence ID" value="NZ_SMRT01000019.1"/>
</dbReference>
<dbReference type="Gene3D" id="3.90.1150.200">
    <property type="match status" value="1"/>
</dbReference>
<dbReference type="InterPro" id="IPR014922">
    <property type="entry name" value="YdhG-like"/>
</dbReference>
<evidence type="ECO:0000259" key="1">
    <source>
        <dbReference type="Pfam" id="PF08818"/>
    </source>
</evidence>
<reference evidence="2 3" key="1">
    <citation type="submission" date="2019-03" db="EMBL/GenBank/DDBJ databases">
        <title>This is whole genome sequence of Paenibacillus sp MS74 strain.</title>
        <authorList>
            <person name="Trinh H.N."/>
        </authorList>
    </citation>
    <scope>NUCLEOTIDE SEQUENCE [LARGE SCALE GENOMIC DNA]</scope>
    <source>
        <strain evidence="2 3">MS74</strain>
    </source>
</reference>
<sequence length="115" mass="13232">MNQNQEVTTFIESLSQPWQIEVCNRLRQLVHQSIPDAEERVQYKKPHFLKNGQFAAVITPSKDSVAFMIMNAKDLELPKGQFEGPPERKWTKIREGQSPDYDMLSKLLVQASSTL</sequence>
<evidence type="ECO:0000313" key="3">
    <source>
        <dbReference type="Proteomes" id="UP000295636"/>
    </source>
</evidence>